<dbReference type="GO" id="GO:0016817">
    <property type="term" value="F:hydrolase activity, acting on acid anhydrides"/>
    <property type="evidence" value="ECO:0007669"/>
    <property type="project" value="InterPro"/>
</dbReference>
<dbReference type="AlphaFoldDB" id="A0A1B9F7I7"/>
<dbReference type="PROSITE" id="PS00893">
    <property type="entry name" value="NUDIX_BOX"/>
    <property type="match status" value="1"/>
</dbReference>
<evidence type="ECO:0000256" key="6">
    <source>
        <dbReference type="PIRSR" id="PIRSR017340-1"/>
    </source>
</evidence>
<evidence type="ECO:0000256" key="3">
    <source>
        <dbReference type="ARBA" id="ARBA00022723"/>
    </source>
</evidence>
<evidence type="ECO:0000256" key="1">
    <source>
        <dbReference type="ARBA" id="ARBA00001946"/>
    </source>
</evidence>
<proteinExistence type="inferred from homology"/>
<comment type="cofactor">
    <cofactor evidence="1">
        <name>Mg(2+)</name>
        <dbReference type="ChEBI" id="CHEBI:18420"/>
    </cofactor>
</comment>
<dbReference type="GO" id="GO:0046872">
    <property type="term" value="F:metal ion binding"/>
    <property type="evidence" value="ECO:0007669"/>
    <property type="project" value="UniProtKB-KW"/>
</dbReference>
<protein>
    <submittedName>
        <fullName evidence="8">Putative Nudix hydrolase YfcD</fullName>
    </submittedName>
</protein>
<feature type="binding site" evidence="6">
    <location>
        <position position="81"/>
    </location>
    <ligand>
        <name>Mg(2+)</name>
        <dbReference type="ChEBI" id="CHEBI:18420"/>
    </ligand>
</feature>
<evidence type="ECO:0000313" key="8">
    <source>
        <dbReference type="EMBL" id="OCC15853.1"/>
    </source>
</evidence>
<keyword evidence="5 6" id="KW-0460">Magnesium</keyword>
<dbReference type="Pfam" id="PF00293">
    <property type="entry name" value="NUDIX"/>
    <property type="match status" value="1"/>
</dbReference>
<accession>A0A1B9F7I7</accession>
<keyword evidence="4 8" id="KW-0378">Hydrolase</keyword>
<dbReference type="NCBIfam" id="NF011922">
    <property type="entry name" value="PRK15393.1"/>
    <property type="match status" value="1"/>
</dbReference>
<feature type="domain" description="Nudix hydrolase" evidence="7">
    <location>
        <begin position="28"/>
        <end position="156"/>
    </location>
</feature>
<evidence type="ECO:0000259" key="7">
    <source>
        <dbReference type="PROSITE" id="PS51462"/>
    </source>
</evidence>
<dbReference type="CDD" id="cd04697">
    <property type="entry name" value="NUDIX_Hydrolase"/>
    <property type="match status" value="1"/>
</dbReference>
<keyword evidence="3 6" id="KW-0479">Metal-binding</keyword>
<evidence type="ECO:0000256" key="4">
    <source>
        <dbReference type="ARBA" id="ARBA00022801"/>
    </source>
</evidence>
<dbReference type="PANTHER" id="PTHR10885">
    <property type="entry name" value="ISOPENTENYL-DIPHOSPHATE DELTA-ISOMERASE"/>
    <property type="match status" value="1"/>
</dbReference>
<comment type="caution">
    <text evidence="8">The sequence shown here is derived from an EMBL/GenBank/DDBJ whole genome shotgun (WGS) entry which is preliminary data.</text>
</comment>
<dbReference type="OrthoDB" id="9804563at2"/>
<dbReference type="PIRSF" id="PIRSF017340">
    <property type="entry name" value="Nudix_hydro"/>
    <property type="match status" value="1"/>
</dbReference>
<evidence type="ECO:0000256" key="5">
    <source>
        <dbReference type="ARBA" id="ARBA00022842"/>
    </source>
</evidence>
<organism evidence="8 9">
    <name type="scientific">Dissulfuribacter thermophilus</name>
    <dbReference type="NCBI Taxonomy" id="1156395"/>
    <lineage>
        <taxon>Bacteria</taxon>
        <taxon>Pseudomonadati</taxon>
        <taxon>Thermodesulfobacteriota</taxon>
        <taxon>Dissulfuribacteria</taxon>
        <taxon>Dissulfuribacterales</taxon>
        <taxon>Dissulfuribacteraceae</taxon>
        <taxon>Dissulfuribacter</taxon>
    </lineage>
</organism>
<keyword evidence="9" id="KW-1185">Reference proteome</keyword>
<dbReference type="Proteomes" id="UP000093080">
    <property type="component" value="Unassembled WGS sequence"/>
</dbReference>
<dbReference type="EMBL" id="MAGO01000003">
    <property type="protein sequence ID" value="OCC15853.1"/>
    <property type="molecule type" value="Genomic_DNA"/>
</dbReference>
<comment type="similarity">
    <text evidence="2">Belongs to the Nudix hydrolase family.</text>
</comment>
<sequence>MEEEVLIVDEHNNAIGSAPRSVMRAKNLPHRATYCLVFNSDGRLFIQKRTATKDIYPSHWDICAGGVVLKDESYEEAAQRELAEELGVSGVELEFLFDFFFKDENNSVWGRAFKCIHNGPFVLQEEEVEKGMFISIEDLFEMTKREPFTPDGILLLERLRKEGHLKLK</sequence>
<dbReference type="RefSeq" id="WP_067616550.1">
    <property type="nucleotide sequence ID" value="NZ_MAGO01000003.1"/>
</dbReference>
<dbReference type="InterPro" id="IPR015797">
    <property type="entry name" value="NUDIX_hydrolase-like_dom_sf"/>
</dbReference>
<dbReference type="PROSITE" id="PS51462">
    <property type="entry name" value="NUDIX"/>
    <property type="match status" value="1"/>
</dbReference>
<dbReference type="STRING" id="1156395.DBT_0778"/>
<evidence type="ECO:0000313" key="9">
    <source>
        <dbReference type="Proteomes" id="UP000093080"/>
    </source>
</evidence>
<feature type="binding site" evidence="6">
    <location>
        <position position="85"/>
    </location>
    <ligand>
        <name>Mg(2+)</name>
        <dbReference type="ChEBI" id="CHEBI:18420"/>
    </ligand>
</feature>
<dbReference type="InterPro" id="IPR000086">
    <property type="entry name" value="NUDIX_hydrolase_dom"/>
</dbReference>
<dbReference type="Gene3D" id="3.90.79.10">
    <property type="entry name" value="Nucleoside Triphosphate Pyrophosphohydrolase"/>
    <property type="match status" value="1"/>
</dbReference>
<dbReference type="SUPFAM" id="SSF55811">
    <property type="entry name" value="Nudix"/>
    <property type="match status" value="1"/>
</dbReference>
<dbReference type="InterPro" id="IPR020084">
    <property type="entry name" value="NUDIX_hydrolase_CS"/>
</dbReference>
<reference evidence="8 9" key="1">
    <citation type="submission" date="2016-06" db="EMBL/GenBank/DDBJ databases">
        <title>Respiratory ammonification of nitrate coupled to the oxidation of elemental sulfur in deep-sea autotrophic thermophilic bacteria.</title>
        <authorList>
            <person name="Slobodkina G.B."/>
            <person name="Mardanov A.V."/>
            <person name="Ravin N.V."/>
            <person name="Frolova A.A."/>
            <person name="Viryasiv M.B."/>
            <person name="Chernyh N.A."/>
            <person name="Bonch-Osmolovskaya E.A."/>
            <person name="Slobodkin A.I."/>
        </authorList>
    </citation>
    <scope>NUCLEOTIDE SEQUENCE [LARGE SCALE GENOMIC DNA]</scope>
    <source>
        <strain evidence="8 9">S69</strain>
    </source>
</reference>
<dbReference type="InterPro" id="IPR024195">
    <property type="entry name" value="NUDIX_hydrolase_YfcD_pred"/>
</dbReference>
<dbReference type="PANTHER" id="PTHR10885:SF0">
    <property type="entry name" value="ISOPENTENYL-DIPHOSPHATE DELTA-ISOMERASE"/>
    <property type="match status" value="1"/>
</dbReference>
<evidence type="ECO:0000256" key="2">
    <source>
        <dbReference type="ARBA" id="ARBA00005582"/>
    </source>
</evidence>
<name>A0A1B9F7I7_9BACT</name>
<gene>
    <name evidence="8" type="ORF">DBT_0778</name>
</gene>